<comment type="caution">
    <text evidence="1">The sequence shown here is derived from an EMBL/GenBank/DDBJ whole genome shotgun (WGS) entry which is preliminary data.</text>
</comment>
<keyword evidence="2" id="KW-1185">Reference proteome</keyword>
<gene>
    <name evidence="1" type="ORF">GMJLKIPL_1166</name>
</gene>
<organism evidence="1 2">
    <name type="scientific">Methylobacterium isbiliense</name>
    <dbReference type="NCBI Taxonomy" id="315478"/>
    <lineage>
        <taxon>Bacteria</taxon>
        <taxon>Pseudomonadati</taxon>
        <taxon>Pseudomonadota</taxon>
        <taxon>Alphaproteobacteria</taxon>
        <taxon>Hyphomicrobiales</taxon>
        <taxon>Methylobacteriaceae</taxon>
        <taxon>Methylobacterium</taxon>
    </lineage>
</organism>
<dbReference type="RefSeq" id="WP_238234139.1">
    <property type="nucleotide sequence ID" value="NZ_BPQQ01000012.1"/>
</dbReference>
<dbReference type="Proteomes" id="UP001055153">
    <property type="component" value="Unassembled WGS sequence"/>
</dbReference>
<dbReference type="EMBL" id="BPQQ01000012">
    <property type="protein sequence ID" value="GJD99250.1"/>
    <property type="molecule type" value="Genomic_DNA"/>
</dbReference>
<proteinExistence type="predicted"/>
<reference evidence="1" key="2">
    <citation type="submission" date="2021-08" db="EMBL/GenBank/DDBJ databases">
        <authorList>
            <person name="Tani A."/>
            <person name="Ola A."/>
            <person name="Ogura Y."/>
            <person name="Katsura K."/>
            <person name="Hayashi T."/>
        </authorList>
    </citation>
    <scope>NUCLEOTIDE SEQUENCE</scope>
    <source>
        <strain evidence="1">DSM 17168</strain>
    </source>
</reference>
<reference evidence="1" key="1">
    <citation type="journal article" date="2021" name="Front. Microbiol.">
        <title>Comprehensive Comparative Genomics and Phenotyping of Methylobacterium Species.</title>
        <authorList>
            <person name="Alessa O."/>
            <person name="Ogura Y."/>
            <person name="Fujitani Y."/>
            <person name="Takami H."/>
            <person name="Hayashi T."/>
            <person name="Sahin N."/>
            <person name="Tani A."/>
        </authorList>
    </citation>
    <scope>NUCLEOTIDE SEQUENCE</scope>
    <source>
        <strain evidence="1">DSM 17168</strain>
    </source>
</reference>
<accession>A0ABQ4S9V5</accession>
<evidence type="ECO:0000313" key="1">
    <source>
        <dbReference type="EMBL" id="GJD99250.1"/>
    </source>
</evidence>
<evidence type="ECO:0000313" key="2">
    <source>
        <dbReference type="Proteomes" id="UP001055153"/>
    </source>
</evidence>
<sequence length="150" mass="15700">MTSDFDSSRPHAAAVPAPACLAEAPLTWWRSLPPGALDLAAQRRLRAALLALPPLPLPGWAEACQADPAAAVRAALTALAHAAARPEHLEPAMTAVLLCAALGDPACADLLAHVHGRRARRRADLDALRLAHGWRRRSGPGRPAAPAPAR</sequence>
<name>A0ABQ4S9V5_9HYPH</name>
<protein>
    <submittedName>
        <fullName evidence="1">Uncharacterized protein</fullName>
    </submittedName>
</protein>